<dbReference type="PANTHER" id="PTHR44119:SF1">
    <property type="entry name" value="MAGNESIUM-CHELATASE SUBUNIT CHLH, CHLOROPLASTIC"/>
    <property type="match status" value="1"/>
</dbReference>
<keyword evidence="13" id="KW-1185">Reference proteome</keyword>
<comment type="catalytic activity">
    <reaction evidence="9">
        <text>protoporphyrin IX + Mg(2+) + ATP + H2O = Mg-protoporphyrin IX + ADP + phosphate + 3 H(+)</text>
        <dbReference type="Rhea" id="RHEA:13961"/>
        <dbReference type="ChEBI" id="CHEBI:15377"/>
        <dbReference type="ChEBI" id="CHEBI:15378"/>
        <dbReference type="ChEBI" id="CHEBI:18420"/>
        <dbReference type="ChEBI" id="CHEBI:30616"/>
        <dbReference type="ChEBI" id="CHEBI:43474"/>
        <dbReference type="ChEBI" id="CHEBI:57306"/>
        <dbReference type="ChEBI" id="CHEBI:60492"/>
        <dbReference type="ChEBI" id="CHEBI:456216"/>
        <dbReference type="EC" id="6.6.1.1"/>
    </reaction>
</comment>
<evidence type="ECO:0000256" key="4">
    <source>
        <dbReference type="ARBA" id="ARBA00022598"/>
    </source>
</evidence>
<feature type="domain" description="CobN/magnesium chelatase" evidence="10">
    <location>
        <begin position="183"/>
        <end position="552"/>
    </location>
</feature>
<gene>
    <name evidence="12" type="ORF">FTV88_2646</name>
</gene>
<dbReference type="OrthoDB" id="9757976at2"/>
<keyword evidence="7" id="KW-0149">Chlorophyll biosynthesis</keyword>
<proteinExistence type="inferred from homology"/>
<evidence type="ECO:0000256" key="3">
    <source>
        <dbReference type="ARBA" id="ARBA00022531"/>
    </source>
</evidence>
<reference evidence="13" key="1">
    <citation type="submission" date="2019-11" db="EMBL/GenBank/DDBJ databases">
        <title>Genome sequence of Heliorestis convoluta strain HH, an alkaliphilic and minimalistic phototrophic bacterium from a soda lake in Egypt.</title>
        <authorList>
            <person name="Dewey E.D."/>
            <person name="Stokes L.M."/>
            <person name="Burchell B.M."/>
            <person name="Shaffer K.N."/>
            <person name="Huntington A.M."/>
            <person name="Baker J.M."/>
            <person name="Nadendla S."/>
            <person name="Giglio M.G."/>
            <person name="Touchman J.W."/>
            <person name="Blankenship R.E."/>
            <person name="Madigan M.T."/>
            <person name="Sattley W.M."/>
        </authorList>
    </citation>
    <scope>NUCLEOTIDE SEQUENCE [LARGE SCALE GENOMIC DNA]</scope>
    <source>
        <strain evidence="13">HH</strain>
    </source>
</reference>
<dbReference type="InterPro" id="IPR022571">
    <property type="entry name" value="Mg_chelatase_H_N"/>
</dbReference>
<evidence type="ECO:0000256" key="8">
    <source>
        <dbReference type="ARBA" id="ARBA00023444"/>
    </source>
</evidence>
<feature type="domain" description="Magnesium chelatase subunit H N-terminal" evidence="11">
    <location>
        <begin position="7"/>
        <end position="178"/>
    </location>
</feature>
<evidence type="ECO:0000256" key="5">
    <source>
        <dbReference type="ARBA" id="ARBA00022741"/>
    </source>
</evidence>
<comment type="pathway">
    <text evidence="8">Porphyrin-containing compound metabolism.</text>
</comment>
<dbReference type="EC" id="6.6.1.1" evidence="2"/>
<name>A0A5Q2N4C6_9FIRM</name>
<keyword evidence="6" id="KW-0067">ATP-binding</keyword>
<keyword evidence="5" id="KW-0547">Nucleotide-binding</keyword>
<dbReference type="PANTHER" id="PTHR44119">
    <property type="entry name" value="MAGNESIUM-CHELATASE SUBUNIT CHLH, CHLOROPLASTIC"/>
    <property type="match status" value="1"/>
</dbReference>
<sequence length="607" mass="68424">MSNRVMRFVHVYLERQMCTAFSRAIDGINQSDQPIQIEVEAFCVHELKDLDKLEEFRQAVERADLLYVAHVFVDDIARNIAKVIRQEGQKVPTVVILNAMPELMKLTRMGGFKMGSEQSSEYSKLLKRFKRSKDDENETVKKSSGPPLKTDQMMALIKTVPKVLKFIPGKMQDLRTYMLCYLYWLNGSPKNLRSMLLMLSKQYFAPTENITFDAPVEYAEEGIYHPDGERWFTSRAEYEAWYKDRAPSALRVGLIILRTSLLADNHDHYDAVIRALESKGIGVIAGIAKGLDYRRVVENFFMDKGAYAKVDGVITLSSFSLVGGPASNDAESAVKVLKELGVPYLSAIPLEFQTIDEWKGDMSGLNPVQVALNVAIPELDGLIAPTVYSGYNIHGGSKATPIAERIELLTERMRRILTLRNKANRDKKVGIVLFSFPPDKGNVGTAAYLDVFESLYLLLQRLQKEGYTVEIPESREALIKAIIEDESSQLPSANLNIADRLTMEQYEQINPYWKEIAQTWGEPPGELNTDGSSLLIFGRHFGNVFIGVQLHLVMKATPLSYSLLALLHRIMALRPSIAGLIEFMVPMPCCTLGPMVHWNSCRAIKWV</sequence>
<dbReference type="GO" id="GO:0016851">
    <property type="term" value="F:magnesium chelatase activity"/>
    <property type="evidence" value="ECO:0007669"/>
    <property type="project" value="UniProtKB-EC"/>
</dbReference>
<dbReference type="Pfam" id="PF02514">
    <property type="entry name" value="CobN-Mg_chel"/>
    <property type="match status" value="1"/>
</dbReference>
<evidence type="ECO:0000259" key="10">
    <source>
        <dbReference type="Pfam" id="PF02514"/>
    </source>
</evidence>
<dbReference type="AlphaFoldDB" id="A0A5Q2N4C6"/>
<dbReference type="GO" id="GO:0005524">
    <property type="term" value="F:ATP binding"/>
    <property type="evidence" value="ECO:0007669"/>
    <property type="project" value="UniProtKB-KW"/>
</dbReference>
<evidence type="ECO:0000256" key="6">
    <source>
        <dbReference type="ARBA" id="ARBA00022840"/>
    </source>
</evidence>
<keyword evidence="4" id="KW-0436">Ligase</keyword>
<dbReference type="EMBL" id="CP045875">
    <property type="protein sequence ID" value="QGG48739.1"/>
    <property type="molecule type" value="Genomic_DNA"/>
</dbReference>
<keyword evidence="3" id="KW-0602">Photosynthesis</keyword>
<accession>A0A5Q2N4C6</accession>
<dbReference type="KEGG" id="hcv:FTV88_2646"/>
<evidence type="ECO:0000256" key="1">
    <source>
        <dbReference type="ARBA" id="ARBA00010851"/>
    </source>
</evidence>
<evidence type="ECO:0000256" key="2">
    <source>
        <dbReference type="ARBA" id="ARBA00012825"/>
    </source>
</evidence>
<dbReference type="Pfam" id="PF11965">
    <property type="entry name" value="DUF3479"/>
    <property type="match status" value="1"/>
</dbReference>
<evidence type="ECO:0000259" key="11">
    <source>
        <dbReference type="Pfam" id="PF11965"/>
    </source>
</evidence>
<evidence type="ECO:0000313" key="12">
    <source>
        <dbReference type="EMBL" id="QGG48739.1"/>
    </source>
</evidence>
<dbReference type="InterPro" id="IPR003672">
    <property type="entry name" value="CobN/Mg_chltase"/>
</dbReference>
<evidence type="ECO:0000313" key="13">
    <source>
        <dbReference type="Proteomes" id="UP000366051"/>
    </source>
</evidence>
<evidence type="ECO:0000256" key="7">
    <source>
        <dbReference type="ARBA" id="ARBA00023171"/>
    </source>
</evidence>
<comment type="similarity">
    <text evidence="1">Belongs to the Mg-chelatase subunit H family.</text>
</comment>
<dbReference type="GO" id="GO:0015995">
    <property type="term" value="P:chlorophyll biosynthetic process"/>
    <property type="evidence" value="ECO:0007669"/>
    <property type="project" value="UniProtKB-KW"/>
</dbReference>
<evidence type="ECO:0000256" key="9">
    <source>
        <dbReference type="ARBA" id="ARBA00048693"/>
    </source>
</evidence>
<dbReference type="GO" id="GO:0015979">
    <property type="term" value="P:photosynthesis"/>
    <property type="evidence" value="ECO:0007669"/>
    <property type="project" value="UniProtKB-KW"/>
</dbReference>
<organism evidence="12 13">
    <name type="scientific">Heliorestis convoluta</name>
    <dbReference type="NCBI Taxonomy" id="356322"/>
    <lineage>
        <taxon>Bacteria</taxon>
        <taxon>Bacillati</taxon>
        <taxon>Bacillota</taxon>
        <taxon>Clostridia</taxon>
        <taxon>Eubacteriales</taxon>
        <taxon>Heliobacteriaceae</taxon>
        <taxon>Heliorestis</taxon>
    </lineage>
</organism>
<dbReference type="Proteomes" id="UP000366051">
    <property type="component" value="Chromosome"/>
</dbReference>
<protein>
    <recommendedName>
        <fullName evidence="2">magnesium chelatase</fullName>
        <ecNumber evidence="2">6.6.1.1</ecNumber>
    </recommendedName>
</protein>